<gene>
    <name evidence="1" type="ORF">MSG28_002508</name>
</gene>
<dbReference type="EMBL" id="CM046103">
    <property type="protein sequence ID" value="KAI8428307.1"/>
    <property type="molecule type" value="Genomic_DNA"/>
</dbReference>
<accession>A0ACC0JVT8</accession>
<evidence type="ECO:0000313" key="1">
    <source>
        <dbReference type="EMBL" id="KAI8428307.1"/>
    </source>
</evidence>
<dbReference type="Proteomes" id="UP001064048">
    <property type="component" value="Chromosome 3"/>
</dbReference>
<proteinExistence type="predicted"/>
<protein>
    <submittedName>
        <fullName evidence="1">Uncharacterized protein</fullName>
    </submittedName>
</protein>
<organism evidence="1 2">
    <name type="scientific">Choristoneura fumiferana</name>
    <name type="common">Spruce budworm moth</name>
    <name type="synonym">Archips fumiferana</name>
    <dbReference type="NCBI Taxonomy" id="7141"/>
    <lineage>
        <taxon>Eukaryota</taxon>
        <taxon>Metazoa</taxon>
        <taxon>Ecdysozoa</taxon>
        <taxon>Arthropoda</taxon>
        <taxon>Hexapoda</taxon>
        <taxon>Insecta</taxon>
        <taxon>Pterygota</taxon>
        <taxon>Neoptera</taxon>
        <taxon>Endopterygota</taxon>
        <taxon>Lepidoptera</taxon>
        <taxon>Glossata</taxon>
        <taxon>Ditrysia</taxon>
        <taxon>Tortricoidea</taxon>
        <taxon>Tortricidae</taxon>
        <taxon>Tortricinae</taxon>
        <taxon>Choristoneura</taxon>
    </lineage>
</organism>
<comment type="caution">
    <text evidence="1">The sequence shown here is derived from an EMBL/GenBank/DDBJ whole genome shotgun (WGS) entry which is preliminary data.</text>
</comment>
<evidence type="ECO:0000313" key="2">
    <source>
        <dbReference type="Proteomes" id="UP001064048"/>
    </source>
</evidence>
<sequence length="201" mass="21811">MEFSCVGRYMSHVAAHGPVRYRCGCGAAFPTRLDFTAHQRATKHEGQTVEPGDGDAEVAVSVTTKLLLGFTTLLNTRDRLWSEMTAAVSVLPLRLDVTALNTTDRLEPGDGDAEVAVSVTTVPGLYHAVKYSGQTLERDDSSEPEPELAAVDKLVSNVQDTALPAAMPDADATPDDKGGEKENLHRRQAKCRHRSRKLRPS</sequence>
<keyword evidence="2" id="KW-1185">Reference proteome</keyword>
<reference evidence="1 2" key="1">
    <citation type="journal article" date="2022" name="Genome Biol. Evol.">
        <title>The Spruce Budworm Genome: Reconstructing the Evolutionary History of Antifreeze Proteins.</title>
        <authorList>
            <person name="Beliveau C."/>
            <person name="Gagne P."/>
            <person name="Picq S."/>
            <person name="Vernygora O."/>
            <person name="Keeling C.I."/>
            <person name="Pinkney K."/>
            <person name="Doucet D."/>
            <person name="Wen F."/>
            <person name="Johnston J.S."/>
            <person name="Maaroufi H."/>
            <person name="Boyle B."/>
            <person name="Laroche J."/>
            <person name="Dewar K."/>
            <person name="Juretic N."/>
            <person name="Blackburn G."/>
            <person name="Nisole A."/>
            <person name="Brunet B."/>
            <person name="Brandao M."/>
            <person name="Lumley L."/>
            <person name="Duan J."/>
            <person name="Quan G."/>
            <person name="Lucarotti C.J."/>
            <person name="Roe A.D."/>
            <person name="Sperling F.A.H."/>
            <person name="Levesque R.C."/>
            <person name="Cusson M."/>
        </authorList>
    </citation>
    <scope>NUCLEOTIDE SEQUENCE [LARGE SCALE GENOMIC DNA]</scope>
    <source>
        <strain evidence="1">Glfc:IPQL:Cfum</strain>
    </source>
</reference>
<name>A0ACC0JVT8_CHOFU</name>